<name>A0A7R9H3D1_TIMCR</name>
<protein>
    <submittedName>
        <fullName evidence="2">Uncharacterized protein</fullName>
    </submittedName>
</protein>
<evidence type="ECO:0000256" key="1">
    <source>
        <dbReference type="SAM" id="MobiDB-lite"/>
    </source>
</evidence>
<evidence type="ECO:0000313" key="2">
    <source>
        <dbReference type="EMBL" id="CAD7406435.1"/>
    </source>
</evidence>
<gene>
    <name evidence="2" type="ORF">TCEB3V08_LOCUS8529</name>
</gene>
<proteinExistence type="predicted"/>
<dbReference type="EMBL" id="OC319835">
    <property type="protein sequence ID" value="CAD7406435.1"/>
    <property type="molecule type" value="Genomic_DNA"/>
</dbReference>
<organism evidence="2">
    <name type="scientific">Timema cristinae</name>
    <name type="common">Walking stick</name>
    <dbReference type="NCBI Taxonomy" id="61476"/>
    <lineage>
        <taxon>Eukaryota</taxon>
        <taxon>Metazoa</taxon>
        <taxon>Ecdysozoa</taxon>
        <taxon>Arthropoda</taxon>
        <taxon>Hexapoda</taxon>
        <taxon>Insecta</taxon>
        <taxon>Pterygota</taxon>
        <taxon>Neoptera</taxon>
        <taxon>Polyneoptera</taxon>
        <taxon>Phasmatodea</taxon>
        <taxon>Timematodea</taxon>
        <taxon>Timematoidea</taxon>
        <taxon>Timematidae</taxon>
        <taxon>Timema</taxon>
    </lineage>
</organism>
<sequence>MPRVIFHSYFKAVYDGLAEIVGYKYDFIEITSYQVKEGFENRINLYRDRGLNAGPPAQTSDTLPLDHQIKPKITIQSETQPKTRIQYEIEPGTKIQYEIEPETTNQSEIEPEKTIQSEIEPETTI</sequence>
<dbReference type="AlphaFoldDB" id="A0A7R9H3D1"/>
<reference evidence="2" key="1">
    <citation type="submission" date="2020-11" db="EMBL/GenBank/DDBJ databases">
        <authorList>
            <person name="Tran Van P."/>
        </authorList>
    </citation>
    <scope>NUCLEOTIDE SEQUENCE</scope>
</reference>
<feature type="region of interest" description="Disordered" evidence="1">
    <location>
        <begin position="101"/>
        <end position="125"/>
    </location>
</feature>
<accession>A0A7R9H3D1</accession>